<dbReference type="Gene3D" id="1.10.760.10">
    <property type="entry name" value="Cytochrome c-like domain"/>
    <property type="match status" value="1"/>
</dbReference>
<comment type="caution">
    <text evidence="2">The sequence shown here is derived from an EMBL/GenBank/DDBJ whole genome shotgun (WGS) entry which is preliminary data.</text>
</comment>
<dbReference type="InterPro" id="IPR010538">
    <property type="entry name" value="DHOR"/>
</dbReference>
<dbReference type="Pfam" id="PF06537">
    <property type="entry name" value="DHOR"/>
    <property type="match status" value="1"/>
</dbReference>
<dbReference type="EMBL" id="VSSQ01061688">
    <property type="protein sequence ID" value="MPN14983.1"/>
    <property type="molecule type" value="Genomic_DNA"/>
</dbReference>
<feature type="region of interest" description="Disordered" evidence="1">
    <location>
        <begin position="1"/>
        <end position="27"/>
    </location>
</feature>
<dbReference type="SUPFAM" id="SSF46626">
    <property type="entry name" value="Cytochrome c"/>
    <property type="match status" value="1"/>
</dbReference>
<protein>
    <recommendedName>
        <fullName evidence="3">Cytochrome c domain-containing protein</fullName>
    </recommendedName>
</protein>
<proteinExistence type="predicted"/>
<evidence type="ECO:0000256" key="1">
    <source>
        <dbReference type="SAM" id="MobiDB-lite"/>
    </source>
</evidence>
<dbReference type="GO" id="GO:0004130">
    <property type="term" value="F:cytochrome-c peroxidase activity"/>
    <property type="evidence" value="ECO:0007669"/>
    <property type="project" value="TreeGrafter"/>
</dbReference>
<accession>A0A645FSC7</accession>
<dbReference type="InterPro" id="IPR051395">
    <property type="entry name" value="Cytochrome_c_Peroxidase/MauG"/>
</dbReference>
<dbReference type="GO" id="GO:0009055">
    <property type="term" value="F:electron transfer activity"/>
    <property type="evidence" value="ECO:0007669"/>
    <property type="project" value="InterPro"/>
</dbReference>
<dbReference type="AlphaFoldDB" id="A0A645FSC7"/>
<dbReference type="InterPro" id="IPR036909">
    <property type="entry name" value="Cyt_c-like_dom_sf"/>
</dbReference>
<name>A0A645FSC7_9ZZZZ</name>
<dbReference type="GO" id="GO:0020037">
    <property type="term" value="F:heme binding"/>
    <property type="evidence" value="ECO:0007669"/>
    <property type="project" value="InterPro"/>
</dbReference>
<dbReference type="PANTHER" id="PTHR30600">
    <property type="entry name" value="CYTOCHROME C PEROXIDASE-RELATED"/>
    <property type="match status" value="1"/>
</dbReference>
<evidence type="ECO:0000313" key="2">
    <source>
        <dbReference type="EMBL" id="MPN14983.1"/>
    </source>
</evidence>
<organism evidence="2">
    <name type="scientific">bioreactor metagenome</name>
    <dbReference type="NCBI Taxonomy" id="1076179"/>
    <lineage>
        <taxon>unclassified sequences</taxon>
        <taxon>metagenomes</taxon>
        <taxon>ecological metagenomes</taxon>
    </lineage>
</organism>
<evidence type="ECO:0008006" key="3">
    <source>
        <dbReference type="Google" id="ProtNLM"/>
    </source>
</evidence>
<sequence length="188" mass="20373">MSITSPLFPDENCSPEQTACRRAPDGGKPELSAAQLADITFYIAHLAPPPRRDTEQPAVVRGNARFAEFGCAVCHRPTLQSGASRFRLLAGRSFAPYTDLLLHDMGHGLADGRPDHAASGSQWRTAPLWGIGVLAAINEQVGYLHDGRARNFEEAILWHGGEAAVAQRRYRAASADARAELLAFLQSL</sequence>
<reference evidence="2" key="1">
    <citation type="submission" date="2019-08" db="EMBL/GenBank/DDBJ databases">
        <authorList>
            <person name="Kucharzyk K."/>
            <person name="Murdoch R.W."/>
            <person name="Higgins S."/>
            <person name="Loffler F."/>
        </authorList>
    </citation>
    <scope>NUCLEOTIDE SEQUENCE</scope>
</reference>
<gene>
    <name evidence="2" type="ORF">SDC9_162312</name>
</gene>
<dbReference type="PANTHER" id="PTHR30600:SF4">
    <property type="entry name" value="CYTOCHROME C DOMAIN-CONTAINING PROTEIN"/>
    <property type="match status" value="1"/>
</dbReference>